<proteinExistence type="predicted"/>
<comment type="caution">
    <text evidence="3">The sequence shown here is derived from an EMBL/GenBank/DDBJ whole genome shotgun (WGS) entry which is preliminary data.</text>
</comment>
<name>A0AAN8RSW3_9PEZI</name>
<feature type="compositionally biased region" description="Polar residues" evidence="2">
    <location>
        <begin position="380"/>
        <end position="391"/>
    </location>
</feature>
<dbReference type="EMBL" id="JAVHJM010000004">
    <property type="protein sequence ID" value="KAK6515173.1"/>
    <property type="molecule type" value="Genomic_DNA"/>
</dbReference>
<protein>
    <submittedName>
        <fullName evidence="3">Uncharacterized protein</fullName>
    </submittedName>
</protein>
<evidence type="ECO:0000256" key="1">
    <source>
        <dbReference type="SAM" id="Coils"/>
    </source>
</evidence>
<feature type="compositionally biased region" description="Basic residues" evidence="2">
    <location>
        <begin position="33"/>
        <end position="47"/>
    </location>
</feature>
<feature type="coiled-coil region" evidence="1">
    <location>
        <begin position="76"/>
        <end position="120"/>
    </location>
</feature>
<accession>A0AAN8RSW3</accession>
<gene>
    <name evidence="3" type="ORF">TWF506_007518</name>
</gene>
<dbReference type="Proteomes" id="UP001307849">
    <property type="component" value="Unassembled WGS sequence"/>
</dbReference>
<organism evidence="3 4">
    <name type="scientific">Arthrobotrys conoides</name>
    <dbReference type="NCBI Taxonomy" id="74498"/>
    <lineage>
        <taxon>Eukaryota</taxon>
        <taxon>Fungi</taxon>
        <taxon>Dikarya</taxon>
        <taxon>Ascomycota</taxon>
        <taxon>Pezizomycotina</taxon>
        <taxon>Orbiliomycetes</taxon>
        <taxon>Orbiliales</taxon>
        <taxon>Orbiliaceae</taxon>
        <taxon>Arthrobotrys</taxon>
    </lineage>
</organism>
<evidence type="ECO:0000313" key="4">
    <source>
        <dbReference type="Proteomes" id="UP001307849"/>
    </source>
</evidence>
<feature type="compositionally biased region" description="Basic and acidic residues" evidence="2">
    <location>
        <begin position="325"/>
        <end position="334"/>
    </location>
</feature>
<keyword evidence="1" id="KW-0175">Coiled coil</keyword>
<feature type="region of interest" description="Disordered" evidence="2">
    <location>
        <begin position="270"/>
        <end position="393"/>
    </location>
</feature>
<feature type="compositionally biased region" description="Polar residues" evidence="2">
    <location>
        <begin position="336"/>
        <end position="354"/>
    </location>
</feature>
<feature type="region of interest" description="Disordered" evidence="2">
    <location>
        <begin position="21"/>
        <end position="60"/>
    </location>
</feature>
<evidence type="ECO:0000256" key="2">
    <source>
        <dbReference type="SAM" id="MobiDB-lite"/>
    </source>
</evidence>
<dbReference type="AlphaFoldDB" id="A0AAN8RSW3"/>
<evidence type="ECO:0000313" key="3">
    <source>
        <dbReference type="EMBL" id="KAK6515173.1"/>
    </source>
</evidence>
<keyword evidence="4" id="KW-1185">Reference proteome</keyword>
<reference evidence="3 4" key="1">
    <citation type="submission" date="2019-10" db="EMBL/GenBank/DDBJ databases">
        <authorList>
            <person name="Palmer J.M."/>
        </authorList>
    </citation>
    <scope>NUCLEOTIDE SEQUENCE [LARGE SCALE GENOMIC DNA]</scope>
    <source>
        <strain evidence="3 4">TWF506</strain>
    </source>
</reference>
<feature type="compositionally biased region" description="Polar residues" evidence="2">
    <location>
        <begin position="280"/>
        <end position="294"/>
    </location>
</feature>
<sequence length="690" mass="77753">MDLGPGDQYIQASSQVKLAKESKTFKLQEPTPRLRKRAGGRPKKKGTAARPMVPQPQVTPATAQNSELLMYQRMAMQAYEEERQRAQIAAEQEKQRLALIAQEERQRAAQAARIKAEEELWKKQRAAIVENVLWEGQKSTLDQSHWEAVENRFWNQQPGLFDWDRGYNGNGLTLNSYNANDEIVISGKKRPSQKKLRWSTNLLNEDDQDDRAFIEQLSQLENEVPDEKFFAVEPYDLELPAPGTAFEQTVITFAPWDDVQEWHEYGVEKSMKPPIDADNSFDSNRMLSTASGRTSRNEMDSPEHVGSNRIRTPSQSLYLGASDSYGKEDRERMINEPTNPNVVTTSQLDESTISMKRPNPPNVSPASVRSGPPEEEEQKVNSGINSGSMQDSTDDFGYVSVRPGNENRIGKENTMNEMYSQWAASWKGPIYPQTERDWAVADFSNEWRRVVRSEYGLGACKSGVFDYHGNQRQTTYCRLKKSGLFVAPGLSADLAQKLDLFLVIGCRAVVLNVNCGTRHWYLQQKKVPTVTSDGSKAYQDIYIDVRFDLASASPADAGLGHGGVGLPHVQLSYMLPGELSSNQPPAEREWHYFEFRNAVKADQNILGNMFTDTKFPFYTAWPKEWVQADFLAPDSPWGLRKAGGNDVPIPALNKLIPIVGKQRVILTTRGWNNKVLDRSSVGKTAKIFTG</sequence>